<evidence type="ECO:0000259" key="6">
    <source>
        <dbReference type="Pfam" id="PF16188"/>
    </source>
</evidence>
<feature type="domain" description="Creatinase N-terminal" evidence="5">
    <location>
        <begin position="7"/>
        <end position="129"/>
    </location>
</feature>
<keyword evidence="8" id="KW-1185">Reference proteome</keyword>
<gene>
    <name evidence="7" type="ORF">WKV44_06795</name>
</gene>
<dbReference type="SUPFAM" id="SSF55920">
    <property type="entry name" value="Creatinase/aminopeptidase"/>
    <property type="match status" value="1"/>
</dbReference>
<keyword evidence="3 7" id="KW-0378">Hydrolase</keyword>
<dbReference type="GO" id="GO:0004177">
    <property type="term" value="F:aminopeptidase activity"/>
    <property type="evidence" value="ECO:0007669"/>
    <property type="project" value="UniProtKB-KW"/>
</dbReference>
<dbReference type="PANTHER" id="PTHR43763">
    <property type="entry name" value="XAA-PRO AMINOPEPTIDASE 1"/>
    <property type="match status" value="1"/>
</dbReference>
<evidence type="ECO:0000313" key="7">
    <source>
        <dbReference type="EMBL" id="MEM5948246.1"/>
    </source>
</evidence>
<evidence type="ECO:0000313" key="8">
    <source>
        <dbReference type="Proteomes" id="UP001466331"/>
    </source>
</evidence>
<dbReference type="RefSeq" id="WP_420069692.1">
    <property type="nucleotide sequence ID" value="NZ_JBCHKQ010000002.1"/>
</dbReference>
<dbReference type="InterPro" id="IPR036005">
    <property type="entry name" value="Creatinase/aminopeptidase-like"/>
</dbReference>
<comment type="similarity">
    <text evidence="1">Belongs to the peptidase M24B family.</text>
</comment>
<dbReference type="SUPFAM" id="SSF53092">
    <property type="entry name" value="Creatinase/prolidase N-terminal domain"/>
    <property type="match status" value="1"/>
</dbReference>
<dbReference type="Proteomes" id="UP001466331">
    <property type="component" value="Unassembled WGS sequence"/>
</dbReference>
<proteinExistence type="inferred from homology"/>
<dbReference type="InterPro" id="IPR033740">
    <property type="entry name" value="Pept_M24B"/>
</dbReference>
<dbReference type="Pfam" id="PF16188">
    <property type="entry name" value="Peptidase_M24_C"/>
    <property type="match status" value="1"/>
</dbReference>
<dbReference type="Pfam" id="PF16189">
    <property type="entry name" value="Creatinase_N_2"/>
    <property type="match status" value="1"/>
</dbReference>
<dbReference type="InterPro" id="IPR050422">
    <property type="entry name" value="X-Pro_aminopeptidase_P"/>
</dbReference>
<reference evidence="7 8" key="1">
    <citation type="submission" date="2024-03" db="EMBL/GenBank/DDBJ databases">
        <title>Ignisphaera cupida sp. nov., a hyperthermophilic hydrolytic archaeon from a hot spring of Kamchatka, and proposal of Ignisphaeraceae fam. nov.</title>
        <authorList>
            <person name="Podosokorskaya O.A."/>
            <person name="Elcheninov A.G."/>
            <person name="Maltseva A.I."/>
            <person name="Zayulina K.S."/>
            <person name="Novikov A."/>
            <person name="Merkel A.Y."/>
        </authorList>
    </citation>
    <scope>NUCLEOTIDE SEQUENCE [LARGE SCALE GENOMIC DNA]</scope>
    <source>
        <strain evidence="7 8">38H-sp</strain>
    </source>
</reference>
<name>A0ABU9UC48_9SPIR</name>
<sequence length="592" mass="66658">MEKLVLLRESMRRDNVSACIIADADPHNSEYPSEYYRARSWLSGFKGSNGLLLVMQERAGLWTDSRYFLEAEAVLHSTGIELFRMGEQGVPSWQDWLAEHVVAGDTVAADASCMSLAAWTELADRLDKKDCRLADKDYISPIWTDRPPLVFTDVWELPENAAGESSVARIKKVRRLVYEHDAVGFILSSLDEICWLLNIRAMDIAYNPLASSFLIVRNNDSLLFIKHEKLDSTLVEKLKNTGIMLFDYYEFFELVGKQKGLLLADFYKTPASVRKHISPDAELKHAESPVALLKARKNTTEIENMRQTLIADSRALVKFAMWLESEWEKGSTITEQDAAKKLEYFRNLDERFICHSFAPIVGFAAHGAIVHYNTLSSPISDMKGDGLLLVDSGGHYKWGTTDITRVFLKGRAEKQAIFDYTAVLKAHINLARAVFPVGLSGQHIDILARGELARLGLSYGHGTGHGVGYLLSVHEGPSSIRTDGAGHALMPGMILSNEPGLYRKDLWGIRLENLVLVKQSTANEFGSFLELETLTLFPFEPALVDFSMLREEEKDWLSSYHKTILKTLDSILEKEENAWLSKKCMPFIKLTV</sequence>
<feature type="domain" description="Peptidase M24" evidence="4">
    <location>
        <begin position="303"/>
        <end position="518"/>
    </location>
</feature>
<keyword evidence="2" id="KW-0479">Metal-binding</keyword>
<feature type="domain" description="Peptidase M24 C-terminal" evidence="6">
    <location>
        <begin position="528"/>
        <end position="587"/>
    </location>
</feature>
<dbReference type="InterPro" id="IPR000587">
    <property type="entry name" value="Creatinase_N"/>
</dbReference>
<accession>A0ABU9UC48</accession>
<evidence type="ECO:0000259" key="5">
    <source>
        <dbReference type="Pfam" id="PF01321"/>
    </source>
</evidence>
<dbReference type="PANTHER" id="PTHR43763:SF6">
    <property type="entry name" value="XAA-PRO AMINOPEPTIDASE 1"/>
    <property type="match status" value="1"/>
</dbReference>
<evidence type="ECO:0000259" key="4">
    <source>
        <dbReference type="Pfam" id="PF00557"/>
    </source>
</evidence>
<dbReference type="EMBL" id="JBCHKQ010000002">
    <property type="protein sequence ID" value="MEM5948246.1"/>
    <property type="molecule type" value="Genomic_DNA"/>
</dbReference>
<dbReference type="Pfam" id="PF00557">
    <property type="entry name" value="Peptidase_M24"/>
    <property type="match status" value="1"/>
</dbReference>
<keyword evidence="7" id="KW-0031">Aminopeptidase</keyword>
<dbReference type="InterPro" id="IPR032416">
    <property type="entry name" value="Peptidase_M24_C"/>
</dbReference>
<dbReference type="InterPro" id="IPR000994">
    <property type="entry name" value="Pept_M24"/>
</dbReference>
<evidence type="ECO:0000256" key="2">
    <source>
        <dbReference type="ARBA" id="ARBA00022723"/>
    </source>
</evidence>
<dbReference type="Gene3D" id="3.90.230.10">
    <property type="entry name" value="Creatinase/methionine aminopeptidase superfamily"/>
    <property type="match status" value="1"/>
</dbReference>
<comment type="caution">
    <text evidence="7">The sequence shown here is derived from an EMBL/GenBank/DDBJ whole genome shotgun (WGS) entry which is preliminary data.</text>
</comment>
<dbReference type="EC" id="3.4.11.9" evidence="7"/>
<keyword evidence="7" id="KW-0645">Protease</keyword>
<protein>
    <submittedName>
        <fullName evidence="7">Aminopeptidase P family protein</fullName>
        <ecNumber evidence="7">3.4.11.9</ecNumber>
    </submittedName>
</protein>
<dbReference type="Gene3D" id="3.40.350.10">
    <property type="entry name" value="Creatinase/prolidase N-terminal domain"/>
    <property type="match status" value="2"/>
</dbReference>
<dbReference type="CDD" id="cd01085">
    <property type="entry name" value="APP"/>
    <property type="match status" value="1"/>
</dbReference>
<dbReference type="InterPro" id="IPR029149">
    <property type="entry name" value="Creatin/AminoP/Spt16_N"/>
</dbReference>
<evidence type="ECO:0000256" key="3">
    <source>
        <dbReference type="ARBA" id="ARBA00022801"/>
    </source>
</evidence>
<evidence type="ECO:0000256" key="1">
    <source>
        <dbReference type="ARBA" id="ARBA00008766"/>
    </source>
</evidence>
<dbReference type="Pfam" id="PF01321">
    <property type="entry name" value="Creatinase_N"/>
    <property type="match status" value="1"/>
</dbReference>
<organism evidence="7 8">
    <name type="scientific">Rarispira pelagica</name>
    <dbReference type="NCBI Taxonomy" id="3141764"/>
    <lineage>
        <taxon>Bacteria</taxon>
        <taxon>Pseudomonadati</taxon>
        <taxon>Spirochaetota</taxon>
        <taxon>Spirochaetia</taxon>
        <taxon>Winmispirales</taxon>
        <taxon>Winmispiraceae</taxon>
        <taxon>Rarispira</taxon>
    </lineage>
</organism>